<gene>
    <name evidence="1" type="ORF">Cpap_0068</name>
</gene>
<dbReference type="SUPFAM" id="SSF52540">
    <property type="entry name" value="P-loop containing nucleoside triphosphate hydrolases"/>
    <property type="match status" value="1"/>
</dbReference>
<dbReference type="STRING" id="588581.Cpap_0068"/>
<evidence type="ECO:0000313" key="2">
    <source>
        <dbReference type="Proteomes" id="UP000003860"/>
    </source>
</evidence>
<reference evidence="1" key="1">
    <citation type="submission" date="2009-07" db="EMBL/GenBank/DDBJ databases">
        <authorList>
            <consortium name="US DOE Joint Genome Institute (JGI-PGF)"/>
            <person name="Lucas S."/>
            <person name="Copeland A."/>
            <person name="Lapidus A."/>
            <person name="Glavina del Rio T."/>
            <person name="Tice H."/>
            <person name="Bruce D."/>
            <person name="Goodwin L."/>
            <person name="Pitluck S."/>
            <person name="Larimer F."/>
            <person name="Land M.L."/>
            <person name="Mouttaki H."/>
            <person name="He Z."/>
            <person name="Zhou J."/>
            <person name="Hemme C.L."/>
        </authorList>
    </citation>
    <scope>NUCLEOTIDE SEQUENCE</scope>
    <source>
        <strain evidence="1">DSM 2782</strain>
    </source>
</reference>
<sequence>MSGNPTAGVGDPYWYEWSVGLLYTLDMLIPGKNIRHVILQCAAMQGLDDIVVVHENNQAECIQIKHTRESDTFTFSDAIDLLKSMISDWNNAKSQGYSHRSAILFTNRTIGTQRSTSKDGTKLPSLDEFWDSLQEQSNKAKAISEITFEPEWEAAWKKWLSELSEFSDEEKLEFLKDLKLITNQDGLMEIYRNISNKLKECFHVNERTATQLHQKLTYALMTWTTTIRFKEEITKEDLLQALSLSGDKIVGEHSLPTCEPFFESRADFAKTLEAILAERRNPIVFLSGGPGSGKTNIINYLSNKSDSVITLRFHAFKPLNAKDEYLTADKGISDPRALWGNLLIELREIFVKYDRMSDYNVPPTIELMESVDALRGEVLRLSDILGTLTGRTTVIAIDGIDHAARSGETNTFLGTLIPPESVPNQVCFLIAGQPVSEYSEYPYFIADTSRVLTLDVPCILENDVAQLYDSSDIKIPADGRDAAIRIIYGASAGNTLSAVFAVQEAKRFESIEELEEQLETKHLARGIESYYNYIWKAAIDAIPKEYTFVDMMLAGTLSLFNKQITPAMLQSICPDAEISLLAWRRIIQKLYPIIVTSSDDGYVVFHNDVRIYLGKYLRKEPGILSEVSGRLADFLLSGPCDIKTKHELTFDFLQNAHREKEFIDIFNRQYVTEALGIKRPMGEIVAQLEATLNSLNQISDYSKVLSLSCAVATLHQFNQSLQWMDQQYSGEIEVPAALFSERKVVQREFLTANILYSMLGNTMFLILYGEISRAESNIRRWLGTLDPGAVAELLYTNCGSKATADDFEKEMSRMMELWGRVSQYTGILFSSIDHTDSSEIIKRAYADYAKGWLDEGTNFLTPERIKNTLGQLGIHYRKDIHGYLMSILASEQDEAINVIFDSAKEHPNSNEIKLQLTMWAMQNDLQEQCSEWISEIQSQKFGYINKSAFEYQKEVFPYYCKIVYVFAYCEDIDIRTTSKACLLAFKEKDFSPKDRGYFAAQHLIQMSAFLGRLNRCINIGETSSIRVSDFCAILGQLLNYRDWINRYEVSGFNIEADLLNSIIRMYPKMDAEFRKAVDSMFSSRVEDYEHIEHLNIYWNHLKLHGQHGLLEQLFDNWMNPTGLVWDKELYEINEIATDFIEKATELGWKDRVIEAQKLLDSRIVGYVGRKDYSLYYLMNWYKHISIFDDSHWKTEGVLLLNISKIASETGDNRAAVYIDASVAESAGRLSADDLWKFANLSAQWDSYWVGVIFDGIIAALEFGSFSEAELLEIWSVATEIFFISEHASEYDSNNNKNRIYIADIKEAIILASNRLEYCNIADSMQKKSPLAFTQTRRSRTEHSFIIPRRWYEDDPYYNEGVVDKYLDEINALSCSEAFVVLNKLFQHEKSDFRWDIVISFIKKVERESRENILTYIPVIVDMLMQRHDAYYWEWDGANRLFEEIFKYFDKDQMTLILKDIVEKYFIYSNKHNDNNFFGLNSDLESFALFYYASLAEDANVNGFNEVAQMHMDWITGNQILSVRQQYSIQPGFVAENWSDFCKKLIKRCMKQRNY</sequence>
<dbReference type="OrthoDB" id="9757917at2"/>
<keyword evidence="2" id="KW-1185">Reference proteome</keyword>
<proteinExistence type="predicted"/>
<protein>
    <submittedName>
        <fullName evidence="1">Uncharacterized protein</fullName>
    </submittedName>
</protein>
<dbReference type="RefSeq" id="WP_004622570.1">
    <property type="nucleotide sequence ID" value="NZ_ACXX02000021.1"/>
</dbReference>
<evidence type="ECO:0000313" key="1">
    <source>
        <dbReference type="EMBL" id="EGD45740.1"/>
    </source>
</evidence>
<dbReference type="InterPro" id="IPR027417">
    <property type="entry name" value="P-loop_NTPase"/>
</dbReference>
<dbReference type="Proteomes" id="UP000003860">
    <property type="component" value="Unassembled WGS sequence"/>
</dbReference>
<accession>F1TIP1</accession>
<reference evidence="1" key="2">
    <citation type="submission" date="2011-01" db="EMBL/GenBank/DDBJ databases">
        <title>The Non-contiguous Finished genome of Clostridium papyrosolvens.</title>
        <authorList>
            <person name="Lucas S."/>
            <person name="Copeland A."/>
            <person name="Lapidus A."/>
            <person name="Cheng J.-F."/>
            <person name="Goodwin L."/>
            <person name="Pitluck S."/>
            <person name="Misra M."/>
            <person name="Chertkov O."/>
            <person name="Detter J.C."/>
            <person name="Han C."/>
            <person name="Tapia R."/>
            <person name="Land M."/>
            <person name="Hauser L."/>
            <person name="Kyrpides N."/>
            <person name="Ivanova N."/>
            <person name="Pagani I."/>
            <person name="Mouttaki H."/>
            <person name="He Z."/>
            <person name="Zhou J."/>
            <person name="Hemme C.L."/>
            <person name="Woyke T."/>
        </authorList>
    </citation>
    <scope>NUCLEOTIDE SEQUENCE [LARGE SCALE GENOMIC DNA]</scope>
    <source>
        <strain evidence="1">DSM 2782</strain>
    </source>
</reference>
<organism evidence="1 2">
    <name type="scientific">Ruminiclostridium papyrosolvens DSM 2782</name>
    <dbReference type="NCBI Taxonomy" id="588581"/>
    <lineage>
        <taxon>Bacteria</taxon>
        <taxon>Bacillati</taxon>
        <taxon>Bacillota</taxon>
        <taxon>Clostridia</taxon>
        <taxon>Eubacteriales</taxon>
        <taxon>Oscillospiraceae</taxon>
        <taxon>Ruminiclostridium</taxon>
    </lineage>
</organism>
<comment type="caution">
    <text evidence="1">The sequence shown here is derived from an EMBL/GenBank/DDBJ whole genome shotgun (WGS) entry which is preliminary data.</text>
</comment>
<dbReference type="EMBL" id="ACXX02000021">
    <property type="protein sequence ID" value="EGD45740.1"/>
    <property type="molecule type" value="Genomic_DNA"/>
</dbReference>
<dbReference type="eggNOG" id="ENOG5033EA9">
    <property type="taxonomic scope" value="Bacteria"/>
</dbReference>
<dbReference type="Gene3D" id="3.40.50.300">
    <property type="entry name" value="P-loop containing nucleotide triphosphate hydrolases"/>
    <property type="match status" value="1"/>
</dbReference>
<name>F1TIP1_9FIRM</name>